<keyword evidence="1" id="KW-0812">Transmembrane</keyword>
<name>A0A6J1D4T9_MOMCH</name>
<evidence type="ECO:0000313" key="3">
    <source>
        <dbReference type="RefSeq" id="XP_022149105.1"/>
    </source>
</evidence>
<dbReference type="KEGG" id="mcha:111017596"/>
<evidence type="ECO:0000313" key="2">
    <source>
        <dbReference type="Proteomes" id="UP000504603"/>
    </source>
</evidence>
<dbReference type="AlphaFoldDB" id="A0A6J1D4T9"/>
<protein>
    <submittedName>
        <fullName evidence="3">Uncharacterized protein LOC111017596</fullName>
    </submittedName>
</protein>
<gene>
    <name evidence="3" type="primary">LOC111017596</name>
</gene>
<evidence type="ECO:0000256" key="1">
    <source>
        <dbReference type="SAM" id="Phobius"/>
    </source>
</evidence>
<proteinExistence type="predicted"/>
<keyword evidence="1" id="KW-0472">Membrane</keyword>
<dbReference type="Proteomes" id="UP000504603">
    <property type="component" value="Unplaced"/>
</dbReference>
<dbReference type="RefSeq" id="XP_022149105.1">
    <property type="nucleotide sequence ID" value="XM_022293413.1"/>
</dbReference>
<organism evidence="2 3">
    <name type="scientific">Momordica charantia</name>
    <name type="common">Bitter gourd</name>
    <name type="synonym">Balsam pear</name>
    <dbReference type="NCBI Taxonomy" id="3673"/>
    <lineage>
        <taxon>Eukaryota</taxon>
        <taxon>Viridiplantae</taxon>
        <taxon>Streptophyta</taxon>
        <taxon>Embryophyta</taxon>
        <taxon>Tracheophyta</taxon>
        <taxon>Spermatophyta</taxon>
        <taxon>Magnoliopsida</taxon>
        <taxon>eudicotyledons</taxon>
        <taxon>Gunneridae</taxon>
        <taxon>Pentapetalae</taxon>
        <taxon>rosids</taxon>
        <taxon>fabids</taxon>
        <taxon>Cucurbitales</taxon>
        <taxon>Cucurbitaceae</taxon>
        <taxon>Momordiceae</taxon>
        <taxon>Momordica</taxon>
    </lineage>
</organism>
<feature type="transmembrane region" description="Helical" evidence="1">
    <location>
        <begin position="13"/>
        <end position="40"/>
    </location>
</feature>
<dbReference type="GeneID" id="111017596"/>
<keyword evidence="1" id="KW-1133">Transmembrane helix</keyword>
<dbReference type="OrthoDB" id="1688388at2759"/>
<sequence length="47" mass="4736">MVLGFSIQAVLDLVVAGISLVIGLGIFALIASILCSAAFLQSAKDVS</sequence>
<reference evidence="3" key="1">
    <citation type="submission" date="2025-08" db="UniProtKB">
        <authorList>
            <consortium name="RefSeq"/>
        </authorList>
    </citation>
    <scope>IDENTIFICATION</scope>
    <source>
        <strain evidence="3">OHB3-1</strain>
    </source>
</reference>
<accession>A0A6J1D4T9</accession>
<keyword evidence="2" id="KW-1185">Reference proteome</keyword>